<dbReference type="GO" id="GO:0042795">
    <property type="term" value="P:snRNA transcription by RNA polymerase II"/>
    <property type="evidence" value="ECO:0007669"/>
    <property type="project" value="TreeGrafter"/>
</dbReference>
<protein>
    <submittedName>
        <fullName evidence="2">Uncharacterized protein</fullName>
    </submittedName>
</protein>
<reference evidence="2" key="1">
    <citation type="submission" date="2019-03" db="EMBL/GenBank/DDBJ databases">
        <authorList>
            <person name="Mank J."/>
            <person name="Almeida P."/>
        </authorList>
    </citation>
    <scope>NUCLEOTIDE SEQUENCE</scope>
    <source>
        <strain evidence="2">78183</strain>
    </source>
</reference>
<evidence type="ECO:0000313" key="2">
    <source>
        <dbReference type="EMBL" id="VFU28211.1"/>
    </source>
</evidence>
<feature type="compositionally biased region" description="Basic and acidic residues" evidence="1">
    <location>
        <begin position="287"/>
        <end position="299"/>
    </location>
</feature>
<dbReference type="AlphaFoldDB" id="A0A6N2KK40"/>
<dbReference type="EMBL" id="CAADRP010000446">
    <property type="protein sequence ID" value="VFU28211.1"/>
    <property type="molecule type" value="Genomic_DNA"/>
</dbReference>
<accession>A0A6N2KK40</accession>
<organism evidence="2">
    <name type="scientific">Salix viminalis</name>
    <name type="common">Common osier</name>
    <name type="synonym">Basket willow</name>
    <dbReference type="NCBI Taxonomy" id="40686"/>
    <lineage>
        <taxon>Eukaryota</taxon>
        <taxon>Viridiplantae</taxon>
        <taxon>Streptophyta</taxon>
        <taxon>Embryophyta</taxon>
        <taxon>Tracheophyta</taxon>
        <taxon>Spermatophyta</taxon>
        <taxon>Magnoliopsida</taxon>
        <taxon>eudicotyledons</taxon>
        <taxon>Gunneridae</taxon>
        <taxon>Pentapetalae</taxon>
        <taxon>rosids</taxon>
        <taxon>fabids</taxon>
        <taxon>Malpighiales</taxon>
        <taxon>Salicaceae</taxon>
        <taxon>Saliceae</taxon>
        <taxon>Salix</taxon>
    </lineage>
</organism>
<evidence type="ECO:0000256" key="1">
    <source>
        <dbReference type="SAM" id="MobiDB-lite"/>
    </source>
</evidence>
<name>A0A6N2KK40_SALVM</name>
<proteinExistence type="predicted"/>
<dbReference type="PANTHER" id="PTHR15131:SF3">
    <property type="entry name" value="SNRNA-ACTIVATING PROTEIN COMPLEX SUBUNIT 1"/>
    <property type="match status" value="1"/>
</dbReference>
<dbReference type="Pfam" id="PF09808">
    <property type="entry name" value="SNAPC1"/>
    <property type="match status" value="1"/>
</dbReference>
<dbReference type="GO" id="GO:0042796">
    <property type="term" value="P:snRNA transcription by RNA polymerase III"/>
    <property type="evidence" value="ECO:0007669"/>
    <property type="project" value="TreeGrafter"/>
</dbReference>
<dbReference type="PANTHER" id="PTHR15131">
    <property type="entry name" value="SMALL NUCLEAR RNA ACTIVATING COMPLEX, POLYPEPTIDE 1"/>
    <property type="match status" value="1"/>
</dbReference>
<feature type="region of interest" description="Disordered" evidence="1">
    <location>
        <begin position="273"/>
        <end position="326"/>
    </location>
</feature>
<sequence>MDLSPFKLDIDELINEFVESLFFRKGYYALIVLTVVGEFTTLADMKRVWLSRKFTYIFEASPPTKLAFFMQSLYAHTIGHMISTSLSQRLGGLYCLYCLYETQPFKPPFKIYLSLGELKKLKTLVINAKEHGIKVVTVLVKRMLEKNMFLFGFVDLNEGSVSETVNQLTELQDARVQVAYKKLFDDTRIEQFLHMDMGMEFDLDMLKNMSTEYAEAKKLAIREASMAVDVQNIQHISEDREIIGDEIERITENWNVQRQVFYQQTGLNERYAKKNEQPHQPQHKKHEHQDDDVGDEFSHQLELQLIEEEQLEQKQEDDESSHGLEV</sequence>
<feature type="compositionally biased region" description="Acidic residues" evidence="1">
    <location>
        <begin position="305"/>
        <end position="319"/>
    </location>
</feature>
<dbReference type="GO" id="GO:0043565">
    <property type="term" value="F:sequence-specific DNA binding"/>
    <property type="evidence" value="ECO:0007669"/>
    <property type="project" value="TreeGrafter"/>
</dbReference>
<dbReference type="InterPro" id="IPR019188">
    <property type="entry name" value="SNAPC1"/>
</dbReference>
<gene>
    <name evidence="2" type="ORF">SVIM_LOCUS92473</name>
</gene>
<dbReference type="GO" id="GO:0019185">
    <property type="term" value="C:snRNA-activating protein complex"/>
    <property type="evidence" value="ECO:0007669"/>
    <property type="project" value="TreeGrafter"/>
</dbReference>